<accession>A0A914XP46</accession>
<evidence type="ECO:0000313" key="2">
    <source>
        <dbReference type="Proteomes" id="UP000887566"/>
    </source>
</evidence>
<name>A0A914XP46_9BILA</name>
<evidence type="ECO:0000256" key="1">
    <source>
        <dbReference type="SAM" id="Phobius"/>
    </source>
</evidence>
<keyword evidence="2" id="KW-1185">Reference proteome</keyword>
<keyword evidence="1" id="KW-0812">Transmembrane</keyword>
<protein>
    <submittedName>
        <fullName evidence="3">Uncharacterized protein</fullName>
    </submittedName>
</protein>
<organism evidence="2 3">
    <name type="scientific">Plectus sambesii</name>
    <dbReference type="NCBI Taxonomy" id="2011161"/>
    <lineage>
        <taxon>Eukaryota</taxon>
        <taxon>Metazoa</taxon>
        <taxon>Ecdysozoa</taxon>
        <taxon>Nematoda</taxon>
        <taxon>Chromadorea</taxon>
        <taxon>Plectida</taxon>
        <taxon>Plectina</taxon>
        <taxon>Plectoidea</taxon>
        <taxon>Plectidae</taxon>
        <taxon>Plectus</taxon>
    </lineage>
</organism>
<reference evidence="3" key="1">
    <citation type="submission" date="2022-11" db="UniProtKB">
        <authorList>
            <consortium name="WormBaseParasite"/>
        </authorList>
    </citation>
    <scope>IDENTIFICATION</scope>
</reference>
<feature type="transmembrane region" description="Helical" evidence="1">
    <location>
        <begin position="272"/>
        <end position="293"/>
    </location>
</feature>
<keyword evidence="1" id="KW-0472">Membrane</keyword>
<proteinExistence type="predicted"/>
<dbReference type="AlphaFoldDB" id="A0A914XP46"/>
<dbReference type="WBParaSite" id="PSAMB.scaffold92size81367.g1767.t1">
    <property type="protein sequence ID" value="PSAMB.scaffold92size81367.g1767.t1"/>
    <property type="gene ID" value="PSAMB.scaffold92size81367.g1767"/>
</dbReference>
<dbReference type="Proteomes" id="UP000887566">
    <property type="component" value="Unplaced"/>
</dbReference>
<evidence type="ECO:0000313" key="3">
    <source>
        <dbReference type="WBParaSite" id="PSAMB.scaffold92size81367.g1767.t1"/>
    </source>
</evidence>
<keyword evidence="1" id="KW-1133">Transmembrane helix</keyword>
<sequence length="294" mass="31519">MLVASAGDCADFRPVFVSLSGERSRILRARPPGAAKTHTDFCFVPLTQWWWWWRPVAIATGGHFTAERTSKKHDGSQLAPSHEAAVVVLVFLLAVYSPRRDVPATRPLTAARGGPIVVASLFGRVAVDPPLSPSSDDTGVQWWVADGPCCCFMWTFPFESSYYCTLVGIVVVSSIPTWDAAAFCERSIIAADILSRFVLCAMAHRSGKSSTMTVYGGQRISLADADFTPLVVTAVVNWRVRPLMDGAESGGGGELGGQRVVLAVKPAIRLRAALVVGPMALFASGFGSLMVMVT</sequence>